<dbReference type="GeneID" id="84234294"/>
<sequence length="125" mass="14272">MEQMCALHPFSQRRKVPFKYVCASISLTSSCWCGKNNYIKRLPTNLSLASIFYVASPESHESSMHCKILPWTSLYLWMSDCGIYSARQTRDILISPMLSLEEPSCLSPIQLQQVMAASLHIYTFI</sequence>
<protein>
    <submittedName>
        <fullName evidence="1">Uncharacterized protein</fullName>
    </submittedName>
</protein>
<evidence type="ECO:0000313" key="2">
    <source>
        <dbReference type="Proteomes" id="UP000091956"/>
    </source>
</evidence>
<dbReference type="EMBL" id="KV460210">
    <property type="protein sequence ID" value="PQM43846.1"/>
    <property type="molecule type" value="Genomic_DNA"/>
</dbReference>
<dbReference type="AlphaFoldDB" id="A0A2P6FGS2"/>
<organism evidence="1 2">
    <name type="scientific">Pseudogymnoascus verrucosus</name>
    <dbReference type="NCBI Taxonomy" id="342668"/>
    <lineage>
        <taxon>Eukaryota</taxon>
        <taxon>Fungi</taxon>
        <taxon>Dikarya</taxon>
        <taxon>Ascomycota</taxon>
        <taxon>Pezizomycotina</taxon>
        <taxon>Leotiomycetes</taxon>
        <taxon>Thelebolales</taxon>
        <taxon>Thelebolaceae</taxon>
        <taxon>Pseudogymnoascus</taxon>
    </lineage>
</organism>
<dbReference type="Proteomes" id="UP000091956">
    <property type="component" value="Unassembled WGS sequence"/>
</dbReference>
<gene>
    <name evidence="1" type="ORF">VE01_10742</name>
</gene>
<reference evidence="1 2" key="1">
    <citation type="submission" date="2016-03" db="EMBL/GenBank/DDBJ databases">
        <title>Comparative genomics of Pseudogymnoascus destructans, the fungus causing white-nose syndrome of bats.</title>
        <authorList>
            <person name="Palmer J.M."/>
            <person name="Drees K.P."/>
            <person name="Foster J.T."/>
            <person name="Lindner D.L."/>
        </authorList>
    </citation>
    <scope>NUCLEOTIDE SEQUENCE [LARGE SCALE GENOMIC DNA]</scope>
    <source>
        <strain evidence="1 2">UAMH 10579</strain>
    </source>
</reference>
<accession>A0A2P6FGS2</accession>
<proteinExistence type="predicted"/>
<keyword evidence="2" id="KW-1185">Reference proteome</keyword>
<reference evidence="2" key="2">
    <citation type="journal article" date="2018" name="Nat. Commun.">
        <title>Extreme sensitivity to ultraviolet light in the fungal pathogen causing white-nose syndrome of bats.</title>
        <authorList>
            <person name="Palmer J.M."/>
            <person name="Drees K.P."/>
            <person name="Foster J.T."/>
            <person name="Lindner D.L."/>
        </authorList>
    </citation>
    <scope>NUCLEOTIDE SEQUENCE [LARGE SCALE GENOMIC DNA]</scope>
    <source>
        <strain evidence="2">UAMH 10579</strain>
    </source>
</reference>
<evidence type="ECO:0000313" key="1">
    <source>
        <dbReference type="EMBL" id="PQM43846.1"/>
    </source>
</evidence>
<name>A0A2P6FGS2_9PEZI</name>
<dbReference type="RefSeq" id="XP_059320177.1">
    <property type="nucleotide sequence ID" value="XM_059464194.1"/>
</dbReference>